<protein>
    <recommendedName>
        <fullName evidence="3">arsenite-transporting ATPase</fullName>
        <ecNumber evidence="3">7.3.2.7</ecNumber>
    </recommendedName>
</protein>
<gene>
    <name evidence="5" type="ORF">SMC5_10120</name>
</gene>
<dbReference type="Pfam" id="PF02374">
    <property type="entry name" value="ArsA_ATPase"/>
    <property type="match status" value="1"/>
</dbReference>
<proteinExistence type="inferred from homology"/>
<sequence>MADIESLLRPSAKGARQVFFAGKGGVGKTTMACLAAVHAARRGYRTLLLTTDPAAHTGSVLGKKVTDQVEVIDGVPGLFAAKIDQKQATEDYKKGILDDARAKFDEDTIRTMTEELASPCTEEMASFQRFIDLSSTPGFDVIVFDTAPTGHTLRLLELPMDWSEQIKLKATGGTETLSAGDRQQKDRFDRAVTTMRDPDLTTFSFVMYPESTPILEASRASEELAGIGVATQLVVANLLIAEEQATTPFFQKRRQLQLGYLEEIKRRFAEAALLRVPMMDSDIRGIDKLDMLDKIVFEGVA</sequence>
<evidence type="ECO:0000256" key="1">
    <source>
        <dbReference type="ARBA" id="ARBA00011040"/>
    </source>
</evidence>
<dbReference type="GO" id="GO:0015446">
    <property type="term" value="F:ATPase-coupled arsenite transmembrane transporter activity"/>
    <property type="evidence" value="ECO:0007669"/>
    <property type="project" value="UniProtKB-EC"/>
</dbReference>
<dbReference type="Gene3D" id="3.40.50.300">
    <property type="entry name" value="P-loop containing nucleotide triphosphate hydrolases"/>
    <property type="match status" value="1"/>
</dbReference>
<dbReference type="SUPFAM" id="SSF52540">
    <property type="entry name" value="P-loop containing nucleoside triphosphate hydrolases"/>
    <property type="match status" value="1"/>
</dbReference>
<dbReference type="Proteomes" id="UP000266489">
    <property type="component" value="Unassembled WGS sequence"/>
</dbReference>
<evidence type="ECO:0000256" key="2">
    <source>
        <dbReference type="ARBA" id="ARBA00052296"/>
    </source>
</evidence>
<dbReference type="PANTHER" id="PTHR10803:SF3">
    <property type="entry name" value="ATPASE GET3"/>
    <property type="match status" value="1"/>
</dbReference>
<dbReference type="GO" id="GO:0016887">
    <property type="term" value="F:ATP hydrolysis activity"/>
    <property type="evidence" value="ECO:0007669"/>
    <property type="project" value="InterPro"/>
</dbReference>
<evidence type="ECO:0000313" key="5">
    <source>
        <dbReference type="EMBL" id="RIE07213.1"/>
    </source>
</evidence>
<dbReference type="OrthoDB" id="9780677at2"/>
<dbReference type="GO" id="GO:0005524">
    <property type="term" value="F:ATP binding"/>
    <property type="evidence" value="ECO:0007669"/>
    <property type="project" value="InterPro"/>
</dbReference>
<evidence type="ECO:0000259" key="4">
    <source>
        <dbReference type="Pfam" id="PF02374"/>
    </source>
</evidence>
<comment type="catalytic activity">
    <reaction evidence="2">
        <text>arsenite(in) + ATP + H2O = arsenite(out) + ADP + phosphate + H(+)</text>
        <dbReference type="Rhea" id="RHEA:11348"/>
        <dbReference type="ChEBI" id="CHEBI:15377"/>
        <dbReference type="ChEBI" id="CHEBI:15378"/>
        <dbReference type="ChEBI" id="CHEBI:29242"/>
        <dbReference type="ChEBI" id="CHEBI:30616"/>
        <dbReference type="ChEBI" id="CHEBI:43474"/>
        <dbReference type="ChEBI" id="CHEBI:456216"/>
        <dbReference type="EC" id="7.3.2.7"/>
    </reaction>
</comment>
<feature type="domain" description="ArsA/GET3 Anion-transporting ATPase-like" evidence="4">
    <location>
        <begin position="16"/>
        <end position="296"/>
    </location>
</feature>
<reference evidence="5 6" key="1">
    <citation type="submission" date="2018-09" db="EMBL/GenBank/DDBJ databases">
        <title>Discovery and Ecogenomic Context for Candidatus Cryosericales, a Global Caldiserica Order Active in Thawing Permafrost.</title>
        <authorList>
            <person name="Martinez M.A."/>
            <person name="Woodcroft B.J."/>
            <person name="Ignacio Espinoza J.C."/>
            <person name="Zayed A."/>
            <person name="Singleton C.M."/>
            <person name="Boyd J."/>
            <person name="Li Y.-F."/>
            <person name="Purvine S."/>
            <person name="Maughan H."/>
            <person name="Hodgkins S.B."/>
            <person name="Anderson D."/>
            <person name="Sederholm M."/>
            <person name="Temperton B."/>
            <person name="Saleska S.R."/>
            <person name="Tyson G.W."/>
            <person name="Rich V.I."/>
        </authorList>
    </citation>
    <scope>NUCLEOTIDE SEQUENCE [LARGE SCALE GENOMIC DNA]</scope>
    <source>
        <strain evidence="5 6">SMC5</strain>
    </source>
</reference>
<dbReference type="InterPro" id="IPR027417">
    <property type="entry name" value="P-loop_NTPase"/>
</dbReference>
<dbReference type="EC" id="7.3.2.7" evidence="3"/>
<comment type="similarity">
    <text evidence="1">Belongs to the arsA ATPase family.</text>
</comment>
<dbReference type="EMBL" id="QXIU01000254">
    <property type="protein sequence ID" value="RIE07213.1"/>
    <property type="molecule type" value="Genomic_DNA"/>
</dbReference>
<evidence type="ECO:0000256" key="3">
    <source>
        <dbReference type="ARBA" id="ARBA00066752"/>
    </source>
</evidence>
<accession>A0A398CXE2</accession>
<dbReference type="InterPro" id="IPR025723">
    <property type="entry name" value="ArsA/GET3_ATPase-like"/>
</dbReference>
<dbReference type="InterPro" id="IPR016300">
    <property type="entry name" value="ATPase_ArsA/GET3"/>
</dbReference>
<dbReference type="RefSeq" id="WP_119086914.1">
    <property type="nucleotide sequence ID" value="NZ_QXIU01000254.1"/>
</dbReference>
<name>A0A398CXE2_9BACT</name>
<dbReference type="AlphaFoldDB" id="A0A398CXE2"/>
<comment type="caution">
    <text evidence="5">The sequence shown here is derived from an EMBL/GenBank/DDBJ whole genome shotgun (WGS) entry which is preliminary data.</text>
</comment>
<dbReference type="CDD" id="cd02035">
    <property type="entry name" value="ArsA"/>
    <property type="match status" value="1"/>
</dbReference>
<organism evidence="5 6">
    <name type="scientific">Candidatus Cryosericum odellii</name>
    <dbReference type="NCBI Taxonomy" id="2290917"/>
    <lineage>
        <taxon>Bacteria</taxon>
        <taxon>Pseudomonadati</taxon>
        <taxon>Caldisericota/Cryosericota group</taxon>
        <taxon>Candidatus Cryosericota</taxon>
        <taxon>Candidatus Cryosericia</taxon>
        <taxon>Candidatus Cryosericales</taxon>
        <taxon>Candidatus Cryosericaceae</taxon>
        <taxon>Candidatus Cryosericum</taxon>
    </lineage>
</organism>
<dbReference type="PANTHER" id="PTHR10803">
    <property type="entry name" value="ARSENICAL PUMP-DRIVING ATPASE ARSENITE-TRANSLOCATING ATPASE"/>
    <property type="match status" value="1"/>
</dbReference>
<dbReference type="NCBIfam" id="TIGR00345">
    <property type="entry name" value="GET3_arsA_TRC40"/>
    <property type="match status" value="1"/>
</dbReference>
<evidence type="ECO:0000313" key="6">
    <source>
        <dbReference type="Proteomes" id="UP000266489"/>
    </source>
</evidence>